<accession>A0A3M2LLT7</accession>
<evidence type="ECO:0000259" key="1">
    <source>
        <dbReference type="Pfam" id="PF04149"/>
    </source>
</evidence>
<comment type="caution">
    <text evidence="2">The sequence shown here is derived from an EMBL/GenBank/DDBJ whole genome shotgun (WGS) entry which is preliminary data.</text>
</comment>
<protein>
    <submittedName>
        <fullName evidence="2">DUF397 domain-containing protein</fullName>
    </submittedName>
</protein>
<reference evidence="2 3" key="1">
    <citation type="submission" date="2018-10" db="EMBL/GenBank/DDBJ databases">
        <title>Isolation from soil.</title>
        <authorList>
            <person name="Hu J."/>
        </authorList>
    </citation>
    <scope>NUCLEOTIDE SEQUENCE [LARGE SCALE GENOMIC DNA]</scope>
    <source>
        <strain evidence="2 3">NEAU-Ht49</strain>
    </source>
</reference>
<keyword evidence="3" id="KW-1185">Reference proteome</keyword>
<evidence type="ECO:0000313" key="3">
    <source>
        <dbReference type="Proteomes" id="UP000282674"/>
    </source>
</evidence>
<organism evidence="2 3">
    <name type="scientific">Actinomadura harenae</name>
    <dbReference type="NCBI Taxonomy" id="2483351"/>
    <lineage>
        <taxon>Bacteria</taxon>
        <taxon>Bacillati</taxon>
        <taxon>Actinomycetota</taxon>
        <taxon>Actinomycetes</taxon>
        <taxon>Streptosporangiales</taxon>
        <taxon>Thermomonosporaceae</taxon>
        <taxon>Actinomadura</taxon>
    </lineage>
</organism>
<dbReference type="EMBL" id="RFFG01000086">
    <property type="protein sequence ID" value="RMI38412.1"/>
    <property type="molecule type" value="Genomic_DNA"/>
</dbReference>
<dbReference type="RefSeq" id="WP_122198394.1">
    <property type="nucleotide sequence ID" value="NZ_JBHSKC010000021.1"/>
</dbReference>
<proteinExistence type="predicted"/>
<dbReference type="OrthoDB" id="3430276at2"/>
<gene>
    <name evidence="2" type="ORF">EBO15_33005</name>
</gene>
<sequence>MIWRKSSYSASSGQEDCVELARVHRTIGVRDSKTRLAGHLLLDTTSFGVLVEHLKRDDATR</sequence>
<name>A0A3M2LLT7_9ACTN</name>
<evidence type="ECO:0000313" key="2">
    <source>
        <dbReference type="EMBL" id="RMI38412.1"/>
    </source>
</evidence>
<dbReference type="InterPro" id="IPR007278">
    <property type="entry name" value="DUF397"/>
</dbReference>
<dbReference type="Pfam" id="PF04149">
    <property type="entry name" value="DUF397"/>
    <property type="match status" value="1"/>
</dbReference>
<dbReference type="AlphaFoldDB" id="A0A3M2LLT7"/>
<feature type="domain" description="DUF397" evidence="1">
    <location>
        <begin position="3"/>
        <end position="55"/>
    </location>
</feature>
<dbReference type="Proteomes" id="UP000282674">
    <property type="component" value="Unassembled WGS sequence"/>
</dbReference>